<dbReference type="Gene3D" id="3.10.120.10">
    <property type="entry name" value="Cytochrome b5-like heme/steroid binding domain"/>
    <property type="match status" value="1"/>
</dbReference>
<dbReference type="GO" id="GO:0005496">
    <property type="term" value="F:steroid binding"/>
    <property type="evidence" value="ECO:0007669"/>
    <property type="project" value="UniProtKB-KW"/>
</dbReference>
<feature type="compositionally biased region" description="Basic and acidic residues" evidence="14">
    <location>
        <begin position="172"/>
        <end position="184"/>
    </location>
</feature>
<evidence type="ECO:0000256" key="13">
    <source>
        <dbReference type="ARBA" id="ARBA00038357"/>
    </source>
</evidence>
<keyword evidence="6 15" id="KW-0812">Transmembrane</keyword>
<dbReference type="eggNOG" id="KOG1110">
    <property type="taxonomic scope" value="Eukaryota"/>
</dbReference>
<accession>W1NQ71</accession>
<dbReference type="PANTHER" id="PTHR10281">
    <property type="entry name" value="MEMBRANE-ASSOCIATED PROGESTERONE RECEPTOR COMPONENT-RELATED"/>
    <property type="match status" value="1"/>
</dbReference>
<organism evidence="17 18">
    <name type="scientific">Amborella trichopoda</name>
    <dbReference type="NCBI Taxonomy" id="13333"/>
    <lineage>
        <taxon>Eukaryota</taxon>
        <taxon>Viridiplantae</taxon>
        <taxon>Streptophyta</taxon>
        <taxon>Embryophyta</taxon>
        <taxon>Tracheophyta</taxon>
        <taxon>Spermatophyta</taxon>
        <taxon>Magnoliopsida</taxon>
        <taxon>Amborellales</taxon>
        <taxon>Amborellaceae</taxon>
        <taxon>Amborella</taxon>
    </lineage>
</organism>
<keyword evidence="11" id="KW-0446">Lipid-binding</keyword>
<evidence type="ECO:0000256" key="7">
    <source>
        <dbReference type="ARBA" id="ARBA00022723"/>
    </source>
</evidence>
<evidence type="ECO:0000256" key="10">
    <source>
        <dbReference type="ARBA" id="ARBA00023004"/>
    </source>
</evidence>
<feature type="region of interest" description="Disordered" evidence="14">
    <location>
        <begin position="172"/>
        <end position="200"/>
    </location>
</feature>
<dbReference type="HOGENOM" id="CLU_042860_0_1_1"/>
<keyword evidence="3" id="KW-1003">Cell membrane</keyword>
<evidence type="ECO:0000256" key="15">
    <source>
        <dbReference type="SAM" id="Phobius"/>
    </source>
</evidence>
<evidence type="ECO:0000256" key="1">
    <source>
        <dbReference type="ARBA" id="ARBA00004236"/>
    </source>
</evidence>
<dbReference type="InterPro" id="IPR050577">
    <property type="entry name" value="MAPR/NEUFC/NENF-like"/>
</dbReference>
<evidence type="ECO:0000259" key="16">
    <source>
        <dbReference type="SMART" id="SM01117"/>
    </source>
</evidence>
<dbReference type="SMART" id="SM01117">
    <property type="entry name" value="Cyt-b5"/>
    <property type="match status" value="1"/>
</dbReference>
<comment type="subcellular location">
    <subcellularLocation>
        <location evidence="1">Cell membrane</location>
    </subcellularLocation>
    <subcellularLocation>
        <location evidence="2">Endoplasmic reticulum</location>
    </subcellularLocation>
</comment>
<keyword evidence="5" id="KW-0754">Steroid-binding</keyword>
<keyword evidence="4" id="KW-0349">Heme</keyword>
<dbReference type="Proteomes" id="UP000017836">
    <property type="component" value="Unassembled WGS sequence"/>
</dbReference>
<dbReference type="EMBL" id="KI395058">
    <property type="protein sequence ID" value="ERM99056.1"/>
    <property type="molecule type" value="Genomic_DNA"/>
</dbReference>
<feature type="domain" description="Cytochrome b5 heme-binding" evidence="16">
    <location>
        <begin position="72"/>
        <end position="168"/>
    </location>
</feature>
<dbReference type="PANTHER" id="PTHR10281:SF72">
    <property type="entry name" value="NEUDESIN"/>
    <property type="match status" value="1"/>
</dbReference>
<evidence type="ECO:0000256" key="12">
    <source>
        <dbReference type="ARBA" id="ARBA00023136"/>
    </source>
</evidence>
<dbReference type="KEGG" id="atr:18427083"/>
<evidence type="ECO:0000256" key="4">
    <source>
        <dbReference type="ARBA" id="ARBA00022617"/>
    </source>
</evidence>
<comment type="similarity">
    <text evidence="13">Belongs to the cytochrome b5 family. MAPR subfamily.</text>
</comment>
<keyword evidence="9 15" id="KW-1133">Transmembrane helix</keyword>
<feature type="transmembrane region" description="Helical" evidence="15">
    <location>
        <begin position="20"/>
        <end position="42"/>
    </location>
</feature>
<dbReference type="AlphaFoldDB" id="W1NQ71"/>
<evidence type="ECO:0000256" key="9">
    <source>
        <dbReference type="ARBA" id="ARBA00022989"/>
    </source>
</evidence>
<keyword evidence="12 15" id="KW-0472">Membrane</keyword>
<protein>
    <recommendedName>
        <fullName evidence="16">Cytochrome b5 heme-binding domain-containing protein</fullName>
    </recommendedName>
</protein>
<keyword evidence="7" id="KW-0479">Metal-binding</keyword>
<proteinExistence type="inferred from homology"/>
<name>W1NQ71_AMBTC</name>
<dbReference type="GO" id="GO:0016020">
    <property type="term" value="C:membrane"/>
    <property type="evidence" value="ECO:0000318"/>
    <property type="project" value="GO_Central"/>
</dbReference>
<dbReference type="GO" id="GO:0005886">
    <property type="term" value="C:plasma membrane"/>
    <property type="evidence" value="ECO:0007669"/>
    <property type="project" value="UniProtKB-SubCell"/>
</dbReference>
<dbReference type="InterPro" id="IPR036400">
    <property type="entry name" value="Cyt_B5-like_heme/steroid_sf"/>
</dbReference>
<keyword evidence="10" id="KW-0408">Iron</keyword>
<evidence type="ECO:0000256" key="5">
    <source>
        <dbReference type="ARBA" id="ARBA00022665"/>
    </source>
</evidence>
<keyword evidence="8" id="KW-0256">Endoplasmic reticulum</keyword>
<evidence type="ECO:0000256" key="8">
    <source>
        <dbReference type="ARBA" id="ARBA00022824"/>
    </source>
</evidence>
<gene>
    <name evidence="17" type="ORF">AMTR_s00101p00080290</name>
</gene>
<dbReference type="InterPro" id="IPR001199">
    <property type="entry name" value="Cyt_B5-like_heme/steroid-bd"/>
</dbReference>
<dbReference type="OrthoDB" id="547796at2759"/>
<dbReference type="OMA" id="NEYKDET"/>
<evidence type="ECO:0000256" key="3">
    <source>
        <dbReference type="ARBA" id="ARBA00022475"/>
    </source>
</evidence>
<dbReference type="GO" id="GO:0012505">
    <property type="term" value="C:endomembrane system"/>
    <property type="evidence" value="ECO:0000318"/>
    <property type="project" value="GO_Central"/>
</dbReference>
<dbReference type="SUPFAM" id="SSF55856">
    <property type="entry name" value="Cytochrome b5-like heme/steroid binding domain"/>
    <property type="match status" value="1"/>
</dbReference>
<dbReference type="Pfam" id="PF00173">
    <property type="entry name" value="Cyt-b5"/>
    <property type="match status" value="1"/>
</dbReference>
<evidence type="ECO:0000313" key="17">
    <source>
        <dbReference type="EMBL" id="ERM99056.1"/>
    </source>
</evidence>
<evidence type="ECO:0000256" key="6">
    <source>
        <dbReference type="ARBA" id="ARBA00022692"/>
    </source>
</evidence>
<dbReference type="FunFam" id="3.10.120.10:FF:000006">
    <property type="entry name" value="Membrane steroid-binding protein 1"/>
    <property type="match status" value="1"/>
</dbReference>
<evidence type="ECO:0000313" key="18">
    <source>
        <dbReference type="Proteomes" id="UP000017836"/>
    </source>
</evidence>
<evidence type="ECO:0000256" key="2">
    <source>
        <dbReference type="ARBA" id="ARBA00004240"/>
    </source>
</evidence>
<dbReference type="GO" id="GO:0046872">
    <property type="term" value="F:metal ion binding"/>
    <property type="evidence" value="ECO:0007669"/>
    <property type="project" value="UniProtKB-KW"/>
</dbReference>
<dbReference type="Gramene" id="ERM99056">
    <property type="protein sequence ID" value="ERM99056"/>
    <property type="gene ID" value="AMTR_s00101p00080290"/>
</dbReference>
<keyword evidence="18" id="KW-1185">Reference proteome</keyword>
<reference evidence="18" key="1">
    <citation type="journal article" date="2013" name="Science">
        <title>The Amborella genome and the evolution of flowering plants.</title>
        <authorList>
            <consortium name="Amborella Genome Project"/>
        </authorList>
    </citation>
    <scope>NUCLEOTIDE SEQUENCE [LARGE SCALE GENOMIC DNA]</scope>
</reference>
<evidence type="ECO:0000256" key="14">
    <source>
        <dbReference type="SAM" id="MobiDB-lite"/>
    </source>
</evidence>
<evidence type="ECO:0000256" key="11">
    <source>
        <dbReference type="ARBA" id="ARBA00023121"/>
    </source>
</evidence>
<sequence>MAFYSVFLEAIPAYTGLSPVAFFTTLALMVGVYHLVCALFVSDPPPPNATSRSAMEMMSMPVNLEPVQLGDVTEEELRAYDGSDPTKPLLMAIKGQIYDVTRSRMFYGPGGHYALFAGRDASRALALMSFDPKDLTGDIEGLSPSELETLQDWEYKFMEKYVTVGQIVEKKEKREGDVNGKESENSSTENLNGGDVEVKR</sequence>
<dbReference type="GO" id="GO:0005783">
    <property type="term" value="C:endoplasmic reticulum"/>
    <property type="evidence" value="ECO:0000318"/>
    <property type="project" value="GO_Central"/>
</dbReference>